<feature type="binding site" evidence="5">
    <location>
        <position position="146"/>
    </location>
    <ligand>
        <name>ATP</name>
        <dbReference type="ChEBI" id="CHEBI:30616"/>
    </ligand>
</feature>
<evidence type="ECO:0000259" key="7">
    <source>
        <dbReference type="PROSITE" id="PS50011"/>
    </source>
</evidence>
<reference evidence="8 9" key="1">
    <citation type="submission" date="2012-10" db="EMBL/GenBank/DDBJ databases">
        <authorList>
            <person name="Zafar N."/>
            <person name="Inman J."/>
            <person name="Hall N."/>
            <person name="Lorenzi H."/>
            <person name="Caler E."/>
        </authorList>
    </citation>
    <scope>NUCLEOTIDE SEQUENCE [LARGE SCALE GENOMIC DNA]</scope>
    <source>
        <strain evidence="8 9">IP1</strain>
    </source>
</reference>
<keyword evidence="3 8" id="KW-0418">Kinase</keyword>
<accession>A0A0A1U1S1</accession>
<keyword evidence="8" id="KW-0723">Serine/threonine-protein kinase</keyword>
<dbReference type="PANTHER" id="PTHR24348">
    <property type="entry name" value="SERINE/THREONINE-PROTEIN KINASE UNC-51-RELATED"/>
    <property type="match status" value="1"/>
</dbReference>
<dbReference type="GO" id="GO:0005776">
    <property type="term" value="C:autophagosome"/>
    <property type="evidence" value="ECO:0007669"/>
    <property type="project" value="TreeGrafter"/>
</dbReference>
<evidence type="ECO:0000256" key="5">
    <source>
        <dbReference type="PROSITE-ProRule" id="PRU10141"/>
    </source>
</evidence>
<sequence length="401" mass="45872">MNEEWGCLIGLGNPSIALQEETTTIGRVHQTCLKTQTRISSSHCVISHVNLPAYSVTNITDTSSNGTFLNCQRLNKNVETTLSSFDFVQFLDSTQKEVQRYIFYEKSAENSKFLKNYEFENYIGAGSFGVVYSALNKITKDLVAIKIISKSKAADSLELLRRESATMKTICHIHVVAFHQEVETETHFFIVMEYVPGVSLEKVFESKLSDLKLSDDQKILFLHDFFELMRDLHAKNIVHRDLKPENIKIEIVKQKYVTFKLMDFGFGKEAAELTTTLCGTPMYVAVEVYTNAMTQGSHPYNAKKVDVWSAGVIAYQLITGKHPFIKSGECVKDFFNRAKHSTFVESNEFKLLDDNFKELFKEMLCADPEKRPTFEQCLKLTVFGRKRECERNEKSPLKKCE</sequence>
<feature type="domain" description="Protein kinase" evidence="7">
    <location>
        <begin position="117"/>
        <end position="383"/>
    </location>
</feature>
<dbReference type="GO" id="GO:0010506">
    <property type="term" value="P:regulation of autophagy"/>
    <property type="evidence" value="ECO:0007669"/>
    <property type="project" value="InterPro"/>
</dbReference>
<dbReference type="GO" id="GO:0016020">
    <property type="term" value="C:membrane"/>
    <property type="evidence" value="ECO:0007669"/>
    <property type="project" value="TreeGrafter"/>
</dbReference>
<proteinExistence type="predicted"/>
<dbReference type="RefSeq" id="XP_004185908.1">
    <property type="nucleotide sequence ID" value="XM_004185860.1"/>
</dbReference>
<dbReference type="PROSITE" id="PS50006">
    <property type="entry name" value="FHA_DOMAIN"/>
    <property type="match status" value="1"/>
</dbReference>
<gene>
    <name evidence="8" type="ORF">EIN_161960</name>
</gene>
<evidence type="ECO:0000256" key="2">
    <source>
        <dbReference type="ARBA" id="ARBA00022741"/>
    </source>
</evidence>
<evidence type="ECO:0000256" key="3">
    <source>
        <dbReference type="ARBA" id="ARBA00022777"/>
    </source>
</evidence>
<dbReference type="AlphaFoldDB" id="A0A0A1U1S1"/>
<dbReference type="EMBL" id="KB206960">
    <property type="protein sequence ID" value="ELP86562.1"/>
    <property type="molecule type" value="Genomic_DNA"/>
</dbReference>
<dbReference type="GO" id="GO:0000045">
    <property type="term" value="P:autophagosome assembly"/>
    <property type="evidence" value="ECO:0007669"/>
    <property type="project" value="TreeGrafter"/>
</dbReference>
<dbReference type="GO" id="GO:0005829">
    <property type="term" value="C:cytosol"/>
    <property type="evidence" value="ECO:0007669"/>
    <property type="project" value="TreeGrafter"/>
</dbReference>
<dbReference type="Gene3D" id="2.60.200.20">
    <property type="match status" value="1"/>
</dbReference>
<keyword evidence="4 5" id="KW-0067">ATP-binding</keyword>
<dbReference type="InterPro" id="IPR011009">
    <property type="entry name" value="Kinase-like_dom_sf"/>
</dbReference>
<dbReference type="Gene3D" id="1.10.510.10">
    <property type="entry name" value="Transferase(Phosphotransferase) domain 1"/>
    <property type="match status" value="1"/>
</dbReference>
<dbReference type="GO" id="GO:0004683">
    <property type="term" value="F:calcium/calmodulin-dependent protein kinase activity"/>
    <property type="evidence" value="ECO:0007669"/>
    <property type="project" value="UniProtKB-EC"/>
</dbReference>
<dbReference type="OrthoDB" id="541276at2759"/>
<dbReference type="PROSITE" id="PS50011">
    <property type="entry name" value="PROTEIN_KINASE_DOM"/>
    <property type="match status" value="1"/>
</dbReference>
<evidence type="ECO:0000313" key="8">
    <source>
        <dbReference type="EMBL" id="ELP86562.1"/>
    </source>
</evidence>
<dbReference type="Proteomes" id="UP000014680">
    <property type="component" value="Unassembled WGS sequence"/>
</dbReference>
<dbReference type="PANTHER" id="PTHR24348:SF22">
    <property type="entry name" value="NON-SPECIFIC SERINE_THREONINE PROTEIN KINASE"/>
    <property type="match status" value="1"/>
</dbReference>
<dbReference type="GeneID" id="14885559"/>
<dbReference type="InterPro" id="IPR000719">
    <property type="entry name" value="Prot_kinase_dom"/>
</dbReference>
<dbReference type="InterPro" id="IPR008984">
    <property type="entry name" value="SMAD_FHA_dom_sf"/>
</dbReference>
<dbReference type="InterPro" id="IPR045269">
    <property type="entry name" value="Atg1-like"/>
</dbReference>
<dbReference type="SUPFAM" id="SSF56112">
    <property type="entry name" value="Protein kinase-like (PK-like)"/>
    <property type="match status" value="1"/>
</dbReference>
<dbReference type="GO" id="GO:0005524">
    <property type="term" value="F:ATP binding"/>
    <property type="evidence" value="ECO:0007669"/>
    <property type="project" value="UniProtKB-UniRule"/>
</dbReference>
<dbReference type="GO" id="GO:0000407">
    <property type="term" value="C:phagophore assembly site"/>
    <property type="evidence" value="ECO:0007669"/>
    <property type="project" value="TreeGrafter"/>
</dbReference>
<dbReference type="InterPro" id="IPR000253">
    <property type="entry name" value="FHA_dom"/>
</dbReference>
<keyword evidence="1 8" id="KW-0808">Transferase</keyword>
<feature type="domain" description="FHA" evidence="6">
    <location>
        <begin position="39"/>
        <end position="74"/>
    </location>
</feature>
<dbReference type="EC" id="2.7.11.17" evidence="8"/>
<dbReference type="SUPFAM" id="SSF49879">
    <property type="entry name" value="SMAD/FHA domain"/>
    <property type="match status" value="1"/>
</dbReference>
<organism evidence="8 9">
    <name type="scientific">Entamoeba invadens IP1</name>
    <dbReference type="NCBI Taxonomy" id="370355"/>
    <lineage>
        <taxon>Eukaryota</taxon>
        <taxon>Amoebozoa</taxon>
        <taxon>Evosea</taxon>
        <taxon>Archamoebae</taxon>
        <taxon>Mastigamoebida</taxon>
        <taxon>Entamoebidae</taxon>
        <taxon>Entamoeba</taxon>
    </lineage>
</organism>
<evidence type="ECO:0000259" key="6">
    <source>
        <dbReference type="PROSITE" id="PS50006"/>
    </source>
</evidence>
<dbReference type="InterPro" id="IPR017441">
    <property type="entry name" value="Protein_kinase_ATP_BS"/>
</dbReference>
<dbReference type="KEGG" id="eiv:EIN_161960"/>
<evidence type="ECO:0000256" key="1">
    <source>
        <dbReference type="ARBA" id="ARBA00022679"/>
    </source>
</evidence>
<dbReference type="Pfam" id="PF00069">
    <property type="entry name" value="Pkinase"/>
    <property type="match status" value="1"/>
</dbReference>
<dbReference type="Pfam" id="PF00498">
    <property type="entry name" value="FHA"/>
    <property type="match status" value="1"/>
</dbReference>
<evidence type="ECO:0000313" key="9">
    <source>
        <dbReference type="Proteomes" id="UP000014680"/>
    </source>
</evidence>
<dbReference type="VEuPathDB" id="AmoebaDB:EIN_161960"/>
<dbReference type="SMART" id="SM00220">
    <property type="entry name" value="S_TKc"/>
    <property type="match status" value="1"/>
</dbReference>
<keyword evidence="9" id="KW-1185">Reference proteome</keyword>
<evidence type="ECO:0000256" key="4">
    <source>
        <dbReference type="ARBA" id="ARBA00022840"/>
    </source>
</evidence>
<protein>
    <submittedName>
        <fullName evidence="8">Ovarian-specific serine/threonine protein kinase Lok, putative</fullName>
        <ecNumber evidence="8">2.7.11.17</ecNumber>
    </submittedName>
</protein>
<dbReference type="OMA" id="ECERNEK"/>
<dbReference type="PROSITE" id="PS00107">
    <property type="entry name" value="PROTEIN_KINASE_ATP"/>
    <property type="match status" value="1"/>
</dbReference>
<keyword evidence="2 5" id="KW-0547">Nucleotide-binding</keyword>
<dbReference type="FunFam" id="3.30.200.20:FF:000042">
    <property type="entry name" value="Aurora kinase A"/>
    <property type="match status" value="1"/>
</dbReference>
<name>A0A0A1U1S1_ENTIV</name>